<dbReference type="PhylomeDB" id="A0A0D2VKE7"/>
<feature type="compositionally biased region" description="Polar residues" evidence="5">
    <location>
        <begin position="641"/>
        <end position="664"/>
    </location>
</feature>
<dbReference type="PRINTS" id="PR00661">
    <property type="entry name" value="ERMFAMILY"/>
</dbReference>
<evidence type="ECO:0000313" key="8">
    <source>
        <dbReference type="Proteomes" id="UP000008743"/>
    </source>
</evidence>
<keyword evidence="8" id="KW-1185">Reference proteome</keyword>
<feature type="compositionally biased region" description="Low complexity" evidence="5">
    <location>
        <begin position="592"/>
        <end position="612"/>
    </location>
</feature>
<dbReference type="SUPFAM" id="SSF47031">
    <property type="entry name" value="Second domain of FERM"/>
    <property type="match status" value="1"/>
</dbReference>
<keyword evidence="3" id="KW-0472">Membrane</keyword>
<keyword evidence="4" id="KW-0175">Coiled coil</keyword>
<dbReference type="InterPro" id="IPR035963">
    <property type="entry name" value="FERM_2"/>
</dbReference>
<dbReference type="Pfam" id="PF09380">
    <property type="entry name" value="FERM_C"/>
    <property type="match status" value="1"/>
</dbReference>
<dbReference type="InterPro" id="IPR018980">
    <property type="entry name" value="FERM_PH-like_C"/>
</dbReference>
<feature type="compositionally biased region" description="Low complexity" evidence="5">
    <location>
        <begin position="665"/>
        <end position="682"/>
    </location>
</feature>
<keyword evidence="2" id="KW-1003">Cell membrane</keyword>
<dbReference type="Pfam" id="PF20492">
    <property type="entry name" value="ERM_helical"/>
    <property type="match status" value="1"/>
</dbReference>
<dbReference type="InterPro" id="IPR019748">
    <property type="entry name" value="FERM_central"/>
</dbReference>
<feature type="region of interest" description="Disordered" evidence="5">
    <location>
        <begin position="592"/>
        <end position="720"/>
    </location>
</feature>
<dbReference type="Pfam" id="PF09379">
    <property type="entry name" value="FERM_N"/>
    <property type="match status" value="1"/>
</dbReference>
<gene>
    <name evidence="7" type="ORF">CAOG_001797</name>
</gene>
<dbReference type="PROSITE" id="PS00661">
    <property type="entry name" value="FERM_2"/>
    <property type="match status" value="1"/>
</dbReference>
<dbReference type="CDD" id="cd14473">
    <property type="entry name" value="FERM_B-lobe"/>
    <property type="match status" value="1"/>
</dbReference>
<feature type="compositionally biased region" description="Gly residues" evidence="5">
    <location>
        <begin position="901"/>
        <end position="913"/>
    </location>
</feature>
<evidence type="ECO:0000256" key="4">
    <source>
        <dbReference type="SAM" id="Coils"/>
    </source>
</evidence>
<dbReference type="InterPro" id="IPR029071">
    <property type="entry name" value="Ubiquitin-like_domsf"/>
</dbReference>
<dbReference type="OrthoDB" id="6018897at2759"/>
<dbReference type="PANTHER" id="PTHR23281">
    <property type="entry name" value="MERLIN/MOESIN/EZRIN/RADIXIN"/>
    <property type="match status" value="1"/>
</dbReference>
<dbReference type="SUPFAM" id="SSF54236">
    <property type="entry name" value="Ubiquitin-like"/>
    <property type="match status" value="1"/>
</dbReference>
<name>A0A0D2VKE7_CAPO3</name>
<dbReference type="Pfam" id="PF00769">
    <property type="entry name" value="ERM_C"/>
    <property type="match status" value="1"/>
</dbReference>
<evidence type="ECO:0000256" key="1">
    <source>
        <dbReference type="ARBA" id="ARBA00004202"/>
    </source>
</evidence>
<dbReference type="Pfam" id="PF00373">
    <property type="entry name" value="FERM_M"/>
    <property type="match status" value="1"/>
</dbReference>
<dbReference type="InterPro" id="IPR046810">
    <property type="entry name" value="ERM_helical"/>
</dbReference>
<dbReference type="AlphaFoldDB" id="A0A0D2VKE7"/>
<dbReference type="InterPro" id="IPR011993">
    <property type="entry name" value="PH-like_dom_sf"/>
</dbReference>
<feature type="compositionally biased region" description="Polar residues" evidence="5">
    <location>
        <begin position="817"/>
        <end position="828"/>
    </location>
</feature>
<feature type="compositionally biased region" description="Polar residues" evidence="5">
    <location>
        <begin position="770"/>
        <end position="796"/>
    </location>
</feature>
<dbReference type="RefSeq" id="XP_004364665.2">
    <property type="nucleotide sequence ID" value="XM_004364608.2"/>
</dbReference>
<dbReference type="EMBL" id="KE346361">
    <property type="protein sequence ID" value="KJE90487.1"/>
    <property type="molecule type" value="Genomic_DNA"/>
</dbReference>
<dbReference type="SUPFAM" id="SSF48678">
    <property type="entry name" value="Moesin tail domain"/>
    <property type="match status" value="1"/>
</dbReference>
<dbReference type="InterPro" id="IPR011174">
    <property type="entry name" value="ERM"/>
</dbReference>
<dbReference type="InterPro" id="IPR019747">
    <property type="entry name" value="FERM_CS"/>
</dbReference>
<feature type="coiled-coil region" evidence="4">
    <location>
        <begin position="440"/>
        <end position="591"/>
    </location>
</feature>
<dbReference type="SMART" id="SM00295">
    <property type="entry name" value="B41"/>
    <property type="match status" value="1"/>
</dbReference>
<feature type="domain" description="FERM" evidence="6">
    <location>
        <begin position="141"/>
        <end position="438"/>
    </location>
</feature>
<feature type="compositionally biased region" description="Low complexity" evidence="5">
    <location>
        <begin position="63"/>
        <end position="76"/>
    </location>
</feature>
<dbReference type="InterPro" id="IPR000798">
    <property type="entry name" value="Ez/rad/moesin-like"/>
</dbReference>
<dbReference type="InterPro" id="IPR011259">
    <property type="entry name" value="ERM_C_dom"/>
</dbReference>
<feature type="region of interest" description="Disordered" evidence="5">
    <location>
        <begin position="63"/>
        <end position="112"/>
    </location>
</feature>
<dbReference type="Proteomes" id="UP000008743">
    <property type="component" value="Unassembled WGS sequence"/>
</dbReference>
<dbReference type="InterPro" id="IPR018979">
    <property type="entry name" value="FERM_N"/>
</dbReference>
<dbReference type="PROSITE" id="PS50057">
    <property type="entry name" value="FERM_3"/>
    <property type="match status" value="1"/>
</dbReference>
<dbReference type="InterPro" id="IPR019749">
    <property type="entry name" value="Band_41_domain"/>
</dbReference>
<proteinExistence type="predicted"/>
<protein>
    <submittedName>
        <fullName evidence="7">Radixin isoform a</fullName>
    </submittedName>
</protein>
<dbReference type="Gene3D" id="1.20.80.10">
    <property type="match status" value="1"/>
</dbReference>
<dbReference type="InterPro" id="IPR014352">
    <property type="entry name" value="FERM/acyl-CoA-bd_prot_sf"/>
</dbReference>
<feature type="region of interest" description="Disordered" evidence="5">
    <location>
        <begin position="742"/>
        <end position="761"/>
    </location>
</feature>
<dbReference type="Gene3D" id="2.30.29.30">
    <property type="entry name" value="Pleckstrin-homology domain (PH domain)/Phosphotyrosine-binding domain (PTB)"/>
    <property type="match status" value="1"/>
</dbReference>
<sequence length="1007" mass="109660">MPLRGRAFVLTQEAVAAHGLFGGLPDSGLSILPSQSSSLALQLPADVPLVTASGSHAVVAGAGNGSSGVSAPASSSDWRQQDPQAGQATTSHSLPSTAQERHSRGSNSSNSSIERSTFLQRVFVLHRVPSVVNVVVSSLPTKFGAPLTDVTVLASTQPGNITGRQIFDTAARLLGIREVCFFGLAYQAMDGAPAWVTLDKRIRKHDVLRMDKSDPAAPYQLRMRFKFFPEDAVEQVILDRTRHYLVLQLHESICSSQLYCPAEMCVLLASYYVQAKHGDYNSRVHVPGFLSGDTLMPQRVKSQYNMTDAMWEERILACHAEHQGMSLEEALVEYLKIAQDLEMFGVEFFPIKNKKGTDVWLGIDARGLSIYELNDKLNPKIAFPWSEIQQVGYVDTQFIITVNDRRSPDVVLIVPSKRINKRITHMCLGNYQMYLRGRANATLEHELFQAEAQHERLRRETQKQRLLLERSARVEAERARYELELRLQQAEEHAKQWEYAFRRSEETAELMFEKATIAEEEARLLMRKALEAEETKMRIMKTAVRTAEEKAEMGRKAKEAEEVAARLAFQAKRAEAQAVQLRSQLLFQQQQRLNQGAAPSTPVGTTTGASASAGGGRFVPHGSSSSSSSNSKSPAPAHTLYSPTVPASGSSHARPSKDTSPIPNTYSNTTMQSTSSSSSASSLHGTAHHPLHLTPAQHHAQMRQSNSHHTIDPATAGRGQHSALGTVAASAPNVFAYTSHSPVPMPVQSHHPEPRMGRQSSEVFTTSIATLPSLNSSGSETAISQLTRRDSGNSARSAHGGAGLAPPNGLAPDNRSLIAQNGSPTTLRRSMHASTAAARLSIPSFDSSTGASLASEVHSARMSLSNVQFSRQPSYRLSSYAPGSPHSANGAQVETSLGQLGHDGAGGDAGAGTGLRDVDTRPPGDASTQLASQIKKERREHLGTSKTLQVQLRSLIADIMPLRRTEMASELDEIHESNVQLGKTKYATLRLIRKGTTHDRINKFESM</sequence>
<reference evidence="8" key="1">
    <citation type="submission" date="2011-02" db="EMBL/GenBank/DDBJ databases">
        <title>The Genome Sequence of Capsaspora owczarzaki ATCC 30864.</title>
        <authorList>
            <person name="Russ C."/>
            <person name="Cuomo C."/>
            <person name="Burger G."/>
            <person name="Gray M.W."/>
            <person name="Holland P.W.H."/>
            <person name="King N."/>
            <person name="Lang F.B.F."/>
            <person name="Roger A.J."/>
            <person name="Ruiz-Trillo I."/>
            <person name="Young S.K."/>
            <person name="Zeng Q."/>
            <person name="Gargeya S."/>
            <person name="Alvarado L."/>
            <person name="Berlin A."/>
            <person name="Chapman S.B."/>
            <person name="Chen Z."/>
            <person name="Freedman E."/>
            <person name="Gellesch M."/>
            <person name="Goldberg J."/>
            <person name="Griggs A."/>
            <person name="Gujja S."/>
            <person name="Heilman E."/>
            <person name="Heiman D."/>
            <person name="Howarth C."/>
            <person name="Mehta T."/>
            <person name="Neiman D."/>
            <person name="Pearson M."/>
            <person name="Roberts A."/>
            <person name="Saif S."/>
            <person name="Shea T."/>
            <person name="Shenoy N."/>
            <person name="Sisk P."/>
            <person name="Stolte C."/>
            <person name="Sykes S."/>
            <person name="White J."/>
            <person name="Yandava C."/>
            <person name="Haas B."/>
            <person name="Nusbaum C."/>
            <person name="Birren B."/>
        </authorList>
    </citation>
    <scope>NUCLEOTIDE SEQUENCE</scope>
    <source>
        <strain evidence="8">ATCC 30864</strain>
    </source>
</reference>
<evidence type="ECO:0000313" key="7">
    <source>
        <dbReference type="EMBL" id="KJE90487.1"/>
    </source>
</evidence>
<organism evidence="7 8">
    <name type="scientific">Capsaspora owczarzaki (strain ATCC 30864)</name>
    <dbReference type="NCBI Taxonomy" id="595528"/>
    <lineage>
        <taxon>Eukaryota</taxon>
        <taxon>Filasterea</taxon>
        <taxon>Capsaspora</taxon>
    </lineage>
</organism>
<evidence type="ECO:0000256" key="5">
    <source>
        <dbReference type="SAM" id="MobiDB-lite"/>
    </source>
</evidence>
<dbReference type="InterPro" id="IPR000299">
    <property type="entry name" value="FERM_domain"/>
</dbReference>
<dbReference type="Gene3D" id="3.10.20.90">
    <property type="entry name" value="Phosphatidylinositol 3-kinase Catalytic Subunit, Chain A, domain 1"/>
    <property type="match status" value="1"/>
</dbReference>
<comment type="subcellular location">
    <subcellularLocation>
        <location evidence="1">Cell membrane</location>
        <topology evidence="1">Peripheral membrane protein</topology>
    </subcellularLocation>
</comment>
<feature type="compositionally biased region" description="Low complexity" evidence="5">
    <location>
        <begin position="623"/>
        <end position="633"/>
    </location>
</feature>
<feature type="region of interest" description="Disordered" evidence="5">
    <location>
        <begin position="897"/>
        <end position="927"/>
    </location>
</feature>
<dbReference type="PRINTS" id="PR00935">
    <property type="entry name" value="BAND41"/>
</dbReference>
<dbReference type="SMART" id="SM01196">
    <property type="entry name" value="FERM_C"/>
    <property type="match status" value="1"/>
</dbReference>
<dbReference type="InterPro" id="IPR008954">
    <property type="entry name" value="Moesin_tail_sf"/>
</dbReference>
<dbReference type="InParanoid" id="A0A0D2VKE7"/>
<dbReference type="Gene3D" id="6.10.360.10">
    <property type="match status" value="1"/>
</dbReference>
<feature type="compositionally biased region" description="Polar residues" evidence="5">
    <location>
        <begin position="77"/>
        <end position="98"/>
    </location>
</feature>
<dbReference type="GO" id="GO:0005886">
    <property type="term" value="C:plasma membrane"/>
    <property type="evidence" value="ECO:0007669"/>
    <property type="project" value="UniProtKB-SubCell"/>
</dbReference>
<dbReference type="GO" id="GO:0003779">
    <property type="term" value="F:actin binding"/>
    <property type="evidence" value="ECO:0007669"/>
    <property type="project" value="InterPro"/>
</dbReference>
<evidence type="ECO:0000256" key="2">
    <source>
        <dbReference type="ARBA" id="ARBA00022475"/>
    </source>
</evidence>
<evidence type="ECO:0000256" key="3">
    <source>
        <dbReference type="ARBA" id="ARBA00023136"/>
    </source>
</evidence>
<dbReference type="eggNOG" id="KOG3529">
    <property type="taxonomic scope" value="Eukaryota"/>
</dbReference>
<dbReference type="STRING" id="595528.A0A0D2VKE7"/>
<dbReference type="SUPFAM" id="SSF50729">
    <property type="entry name" value="PH domain-like"/>
    <property type="match status" value="1"/>
</dbReference>
<dbReference type="CDD" id="cd22265">
    <property type="entry name" value="UDM1_RNF168"/>
    <property type="match status" value="1"/>
</dbReference>
<accession>A0A0D2VKE7</accession>
<feature type="region of interest" description="Disordered" evidence="5">
    <location>
        <begin position="770"/>
        <end position="834"/>
    </location>
</feature>
<evidence type="ECO:0000259" key="6">
    <source>
        <dbReference type="PROSITE" id="PS50057"/>
    </source>
</evidence>